<dbReference type="InterPro" id="IPR013087">
    <property type="entry name" value="Znf_C2H2_type"/>
</dbReference>
<dbReference type="PROSITE" id="PS00028">
    <property type="entry name" value="ZINC_FINGER_C2H2_1"/>
    <property type="match status" value="1"/>
</dbReference>
<keyword evidence="8" id="KW-1185">Reference proteome</keyword>
<keyword evidence="2" id="KW-0479">Metal-binding</keyword>
<evidence type="ECO:0000256" key="4">
    <source>
        <dbReference type="ARBA" id="ARBA00022833"/>
    </source>
</evidence>
<evidence type="ECO:0000313" key="7">
    <source>
        <dbReference type="Ensembl" id="ENSAZOP00000022244.1"/>
    </source>
</evidence>
<evidence type="ECO:0000256" key="3">
    <source>
        <dbReference type="ARBA" id="ARBA00022771"/>
    </source>
</evidence>
<evidence type="ECO:0000256" key="5">
    <source>
        <dbReference type="ARBA" id="ARBA00023242"/>
    </source>
</evidence>
<proteinExistence type="predicted"/>
<name>A0A8B9VJ18_9AVES</name>
<dbReference type="GO" id="GO:0008270">
    <property type="term" value="F:zinc ion binding"/>
    <property type="evidence" value="ECO:0007669"/>
    <property type="project" value="UniProtKB-KW"/>
</dbReference>
<dbReference type="PROSITE" id="PS50171">
    <property type="entry name" value="ZF_MATRIN"/>
    <property type="match status" value="1"/>
</dbReference>
<reference evidence="7" key="2">
    <citation type="submission" date="2025-09" db="UniProtKB">
        <authorList>
            <consortium name="Ensembl"/>
        </authorList>
    </citation>
    <scope>IDENTIFICATION</scope>
</reference>
<reference evidence="7" key="1">
    <citation type="submission" date="2025-08" db="UniProtKB">
        <authorList>
            <consortium name="Ensembl"/>
        </authorList>
    </citation>
    <scope>IDENTIFICATION</scope>
</reference>
<dbReference type="AlphaFoldDB" id="A0A8B9VJ18"/>
<dbReference type="InterPro" id="IPR000690">
    <property type="entry name" value="Matrin/U1-C_Znf_C2H2"/>
</dbReference>
<dbReference type="GO" id="GO:0005634">
    <property type="term" value="C:nucleus"/>
    <property type="evidence" value="ECO:0007669"/>
    <property type="project" value="UniProtKB-SubCell"/>
</dbReference>
<dbReference type="InterPro" id="IPR003604">
    <property type="entry name" value="Matrin/U1-like-C_Znf_C2H2"/>
</dbReference>
<organism evidence="7 8">
    <name type="scientific">Anas zonorhyncha</name>
    <name type="common">Eastern spot-billed duck</name>
    <dbReference type="NCBI Taxonomy" id="75864"/>
    <lineage>
        <taxon>Eukaryota</taxon>
        <taxon>Metazoa</taxon>
        <taxon>Chordata</taxon>
        <taxon>Craniata</taxon>
        <taxon>Vertebrata</taxon>
        <taxon>Euteleostomi</taxon>
        <taxon>Archelosauria</taxon>
        <taxon>Archosauria</taxon>
        <taxon>Dinosauria</taxon>
        <taxon>Saurischia</taxon>
        <taxon>Theropoda</taxon>
        <taxon>Coelurosauria</taxon>
        <taxon>Aves</taxon>
        <taxon>Neognathae</taxon>
        <taxon>Galloanserae</taxon>
        <taxon>Anseriformes</taxon>
        <taxon>Anatidae</taxon>
        <taxon>Anatinae</taxon>
        <taxon>Anas</taxon>
    </lineage>
</organism>
<dbReference type="Proteomes" id="UP000694549">
    <property type="component" value="Unplaced"/>
</dbReference>
<evidence type="ECO:0000256" key="2">
    <source>
        <dbReference type="ARBA" id="ARBA00022723"/>
    </source>
</evidence>
<protein>
    <recommendedName>
        <fullName evidence="6">Matrin-type domain-containing protein</fullName>
    </recommendedName>
</protein>
<dbReference type="Gene3D" id="3.30.160.60">
    <property type="entry name" value="Classic Zinc Finger"/>
    <property type="match status" value="1"/>
</dbReference>
<evidence type="ECO:0000313" key="8">
    <source>
        <dbReference type="Proteomes" id="UP000694549"/>
    </source>
</evidence>
<dbReference type="SMART" id="SM00451">
    <property type="entry name" value="ZnF_U1"/>
    <property type="match status" value="1"/>
</dbReference>
<evidence type="ECO:0000259" key="6">
    <source>
        <dbReference type="PROSITE" id="PS50171"/>
    </source>
</evidence>
<comment type="subcellular location">
    <subcellularLocation>
        <location evidence="1">Nucleus</location>
    </subcellularLocation>
</comment>
<dbReference type="InterPro" id="IPR036236">
    <property type="entry name" value="Znf_C2H2_sf"/>
</dbReference>
<dbReference type="SUPFAM" id="SSF57667">
    <property type="entry name" value="beta-beta-alpha zinc fingers"/>
    <property type="match status" value="1"/>
</dbReference>
<feature type="domain" description="Matrin-type" evidence="6">
    <location>
        <begin position="41"/>
        <end position="71"/>
    </location>
</feature>
<accession>A0A8B9VJ18</accession>
<evidence type="ECO:0000256" key="1">
    <source>
        <dbReference type="ARBA" id="ARBA00004123"/>
    </source>
</evidence>
<dbReference type="Ensembl" id="ENSAZOT00000023909.1">
    <property type="protein sequence ID" value="ENSAZOP00000022244.1"/>
    <property type="gene ID" value="ENSAZOG00000014412.1"/>
</dbReference>
<keyword evidence="5" id="KW-0539">Nucleus</keyword>
<sequence>PEDQLGSGRKEPEPKQKKTLCFVNTVCSLSDLDYLVPKAGFFCQICSLFYADETSVKNHCKTPLHQQNMEKFMAKQKEEGNSGEERSSR</sequence>
<keyword evidence="3" id="KW-0863">Zinc-finger</keyword>
<dbReference type="GO" id="GO:0003676">
    <property type="term" value="F:nucleic acid binding"/>
    <property type="evidence" value="ECO:0007669"/>
    <property type="project" value="InterPro"/>
</dbReference>
<keyword evidence="4" id="KW-0862">Zinc</keyword>